<sequence>MASPLETLWTRLAGPADQGPVDFAHLQRRSVPNDALAASPGAASGKVDLALPVYADAPDALLRRLDAYVAGDGNIERVDDRANPTYRRYVVRTRLLRFPDTVDAEALPAEGGGALLRLYARSQLGKGDFGANAKRLARWAAGLAGI</sequence>
<dbReference type="AlphaFoldDB" id="A0A7W6HC52"/>
<evidence type="ECO:0000313" key="1">
    <source>
        <dbReference type="EMBL" id="MBB4002352.1"/>
    </source>
</evidence>
<dbReference type="Pfam" id="PF07386">
    <property type="entry name" value="DUF1499"/>
    <property type="match status" value="1"/>
</dbReference>
<reference evidence="1 2" key="1">
    <citation type="submission" date="2020-08" db="EMBL/GenBank/DDBJ databases">
        <title>Genomic Encyclopedia of Type Strains, Phase IV (KMG-IV): sequencing the most valuable type-strain genomes for metagenomic binning, comparative biology and taxonomic classification.</title>
        <authorList>
            <person name="Goeker M."/>
        </authorList>
    </citation>
    <scope>NUCLEOTIDE SEQUENCE [LARGE SCALE GENOMIC DNA]</scope>
    <source>
        <strain evidence="1 2">DSM 103570</strain>
    </source>
</reference>
<gene>
    <name evidence="1" type="ORF">GGR03_001399</name>
</gene>
<keyword evidence="2" id="KW-1185">Reference proteome</keyword>
<evidence type="ECO:0000313" key="2">
    <source>
        <dbReference type="Proteomes" id="UP000588647"/>
    </source>
</evidence>
<evidence type="ECO:0008006" key="3">
    <source>
        <dbReference type="Google" id="ProtNLM"/>
    </source>
</evidence>
<dbReference type="RefSeq" id="WP_183206813.1">
    <property type="nucleotide sequence ID" value="NZ_JAAAMM010000001.1"/>
</dbReference>
<protein>
    <recommendedName>
        <fullName evidence="3">DUF1499 domain-containing protein</fullName>
    </recommendedName>
</protein>
<accession>A0A7W6HC52</accession>
<comment type="caution">
    <text evidence="1">The sequence shown here is derived from an EMBL/GenBank/DDBJ whole genome shotgun (WGS) entry which is preliminary data.</text>
</comment>
<dbReference type="Proteomes" id="UP000588647">
    <property type="component" value="Unassembled WGS sequence"/>
</dbReference>
<name>A0A7W6HC52_9HYPH</name>
<dbReference type="InterPro" id="IPR010865">
    <property type="entry name" value="DUF1499"/>
</dbReference>
<proteinExistence type="predicted"/>
<organism evidence="1 2">
    <name type="scientific">Aurantimonas endophytica</name>
    <dbReference type="NCBI Taxonomy" id="1522175"/>
    <lineage>
        <taxon>Bacteria</taxon>
        <taxon>Pseudomonadati</taxon>
        <taxon>Pseudomonadota</taxon>
        <taxon>Alphaproteobacteria</taxon>
        <taxon>Hyphomicrobiales</taxon>
        <taxon>Aurantimonadaceae</taxon>
        <taxon>Aurantimonas</taxon>
    </lineage>
</organism>
<dbReference type="EMBL" id="JACIEM010000001">
    <property type="protein sequence ID" value="MBB4002352.1"/>
    <property type="molecule type" value="Genomic_DNA"/>
</dbReference>